<sequence length="71" mass="7834">MASRSNNAYRRMTGRFRLNGRSAMLETAEEKLFYLTASDDLSNFDGQDVVVEGELSGADRLSLTWIGLASA</sequence>
<organism evidence="1 2">
    <name type="scientific">Novosphingobium mangrovi</name>
    <name type="common">ex Huang et al. 2023</name>
    <dbReference type="NCBI Taxonomy" id="2976432"/>
    <lineage>
        <taxon>Bacteria</taxon>
        <taxon>Pseudomonadati</taxon>
        <taxon>Pseudomonadota</taxon>
        <taxon>Alphaproteobacteria</taxon>
        <taxon>Sphingomonadales</taxon>
        <taxon>Sphingomonadaceae</taxon>
        <taxon>Novosphingobium</taxon>
    </lineage>
</organism>
<gene>
    <name evidence="1" type="ORF">NZK81_11065</name>
</gene>
<reference evidence="1" key="1">
    <citation type="submission" date="2022-09" db="EMBL/GenBank/DDBJ databases">
        <title>Novosphingobium sp. Nov., a polycyclic aromatic hydrocarbon-degrading bacterium isolated form mangrove sediments in HongKong.</title>
        <authorList>
            <person name="Hu Z."/>
        </authorList>
    </citation>
    <scope>NUCLEOTIDE SEQUENCE</scope>
    <source>
        <strain evidence="1">HK4-1</strain>
    </source>
</reference>
<comment type="caution">
    <text evidence="1">The sequence shown here is derived from an EMBL/GenBank/DDBJ whole genome shotgun (WGS) entry which is preliminary data.</text>
</comment>
<keyword evidence="2" id="KW-1185">Reference proteome</keyword>
<evidence type="ECO:0000313" key="2">
    <source>
        <dbReference type="Proteomes" id="UP001165583"/>
    </source>
</evidence>
<dbReference type="RefSeq" id="WP_041558951.1">
    <property type="nucleotide sequence ID" value="NZ_JANZXA010000006.1"/>
</dbReference>
<dbReference type="InterPro" id="IPR043856">
    <property type="entry name" value="DUF5818"/>
</dbReference>
<evidence type="ECO:0000313" key="1">
    <source>
        <dbReference type="EMBL" id="MCT2400093.1"/>
    </source>
</evidence>
<dbReference type="Proteomes" id="UP001165583">
    <property type="component" value="Unassembled WGS sequence"/>
</dbReference>
<dbReference type="Pfam" id="PF19135">
    <property type="entry name" value="DUF5818"/>
    <property type="match status" value="1"/>
</dbReference>
<name>A0ABT2I669_9SPHN</name>
<dbReference type="EMBL" id="JANZXA010000006">
    <property type="protein sequence ID" value="MCT2400093.1"/>
    <property type="molecule type" value="Genomic_DNA"/>
</dbReference>
<proteinExistence type="predicted"/>
<accession>A0ABT2I669</accession>
<protein>
    <submittedName>
        <fullName evidence="1">DUF5818 domain-containing protein</fullName>
    </submittedName>
</protein>